<keyword evidence="2" id="KW-1185">Reference proteome</keyword>
<dbReference type="AlphaFoldDB" id="A0A5K7YPQ7"/>
<evidence type="ECO:0000313" key="1">
    <source>
        <dbReference type="EMBL" id="BBO70698.1"/>
    </source>
</evidence>
<protein>
    <submittedName>
        <fullName evidence="1">Uncharacterized protein</fullName>
    </submittedName>
</protein>
<gene>
    <name evidence="1" type="ORF">DSCA_46280</name>
</gene>
<name>A0A5K7YPQ7_9BACT</name>
<proteinExistence type="predicted"/>
<organism evidence="1 2">
    <name type="scientific">Desulfosarcina alkanivorans</name>
    <dbReference type="NCBI Taxonomy" id="571177"/>
    <lineage>
        <taxon>Bacteria</taxon>
        <taxon>Pseudomonadati</taxon>
        <taxon>Thermodesulfobacteriota</taxon>
        <taxon>Desulfobacteria</taxon>
        <taxon>Desulfobacterales</taxon>
        <taxon>Desulfosarcinaceae</taxon>
        <taxon>Desulfosarcina</taxon>
    </lineage>
</organism>
<evidence type="ECO:0000313" key="2">
    <source>
        <dbReference type="Proteomes" id="UP000427906"/>
    </source>
</evidence>
<sequence length="121" mass="12874">MVMTAAVAMAGTVDIGLGRMDQSEFDTLRQMVNGTFQPTARAATEKPRQTRIAEFDQDVVDAIRQAMVNTGDQGPATAYASEGRMVDIGTGSMATSEFCDLNKLVASNSANRSGGFNFICP</sequence>
<accession>A0A5K7YPQ7</accession>
<reference evidence="1 2" key="1">
    <citation type="submission" date="2019-11" db="EMBL/GenBank/DDBJ databases">
        <title>Comparative genomics of hydrocarbon-degrading Desulfosarcina strains.</title>
        <authorList>
            <person name="Watanabe M."/>
            <person name="Kojima H."/>
            <person name="Fukui M."/>
        </authorList>
    </citation>
    <scope>NUCLEOTIDE SEQUENCE [LARGE SCALE GENOMIC DNA]</scope>
    <source>
        <strain evidence="1 2">PL12</strain>
    </source>
</reference>
<dbReference type="Proteomes" id="UP000427906">
    <property type="component" value="Chromosome"/>
</dbReference>
<dbReference type="KEGG" id="dalk:DSCA_46280"/>
<dbReference type="EMBL" id="AP021874">
    <property type="protein sequence ID" value="BBO70698.1"/>
    <property type="molecule type" value="Genomic_DNA"/>
</dbReference>